<evidence type="ECO:0000256" key="3">
    <source>
        <dbReference type="ARBA" id="ARBA00022692"/>
    </source>
</evidence>
<dbReference type="EMBL" id="PKMF04000306">
    <property type="protein sequence ID" value="KAK7838450.1"/>
    <property type="molecule type" value="Genomic_DNA"/>
</dbReference>
<organism evidence="8 9">
    <name type="scientific">Quercus suber</name>
    <name type="common">Cork oak</name>
    <dbReference type="NCBI Taxonomy" id="58331"/>
    <lineage>
        <taxon>Eukaryota</taxon>
        <taxon>Viridiplantae</taxon>
        <taxon>Streptophyta</taxon>
        <taxon>Embryophyta</taxon>
        <taxon>Tracheophyta</taxon>
        <taxon>Spermatophyta</taxon>
        <taxon>Magnoliopsida</taxon>
        <taxon>eudicotyledons</taxon>
        <taxon>Gunneridae</taxon>
        <taxon>Pentapetalae</taxon>
        <taxon>rosids</taxon>
        <taxon>fabids</taxon>
        <taxon>Fagales</taxon>
        <taxon>Fagaceae</taxon>
        <taxon>Quercus</taxon>
    </lineage>
</organism>
<dbReference type="AlphaFoldDB" id="A0AAW0KHU1"/>
<evidence type="ECO:0000256" key="6">
    <source>
        <dbReference type="RuleBase" id="RU000477"/>
    </source>
</evidence>
<dbReference type="InterPro" id="IPR034294">
    <property type="entry name" value="Aquaporin_transptr"/>
</dbReference>
<dbReference type="PANTHER" id="PTHR45665:SF26">
    <property type="entry name" value="AQUAPORIN TIP4-1"/>
    <property type="match status" value="1"/>
</dbReference>
<dbReference type="Pfam" id="PF06108">
    <property type="entry name" value="DUF952"/>
    <property type="match status" value="1"/>
</dbReference>
<dbReference type="Pfam" id="PF00230">
    <property type="entry name" value="MIP"/>
    <property type="match status" value="1"/>
</dbReference>
<reference evidence="8 9" key="1">
    <citation type="journal article" date="2018" name="Sci. Data">
        <title>The draft genome sequence of cork oak.</title>
        <authorList>
            <person name="Ramos A.M."/>
            <person name="Usie A."/>
            <person name="Barbosa P."/>
            <person name="Barros P.M."/>
            <person name="Capote T."/>
            <person name="Chaves I."/>
            <person name="Simoes F."/>
            <person name="Abreu I."/>
            <person name="Carrasquinho I."/>
            <person name="Faro C."/>
            <person name="Guimaraes J.B."/>
            <person name="Mendonca D."/>
            <person name="Nobrega F."/>
            <person name="Rodrigues L."/>
            <person name="Saibo N.J.M."/>
            <person name="Varela M.C."/>
            <person name="Egas C."/>
            <person name="Matos J."/>
            <person name="Miguel C.M."/>
            <person name="Oliveira M.M."/>
            <person name="Ricardo C.P."/>
            <person name="Goncalves S."/>
        </authorList>
    </citation>
    <scope>NUCLEOTIDE SEQUENCE [LARGE SCALE GENOMIC DNA]</scope>
    <source>
        <strain evidence="9">cv. HL8</strain>
    </source>
</reference>
<proteinExistence type="inferred from homology"/>
<dbReference type="InterPro" id="IPR022357">
    <property type="entry name" value="MIP_CS"/>
</dbReference>
<dbReference type="PRINTS" id="PR00783">
    <property type="entry name" value="MINTRINSICP"/>
</dbReference>
<dbReference type="GO" id="GO:0015250">
    <property type="term" value="F:water channel activity"/>
    <property type="evidence" value="ECO:0007669"/>
    <property type="project" value="TreeGrafter"/>
</dbReference>
<evidence type="ECO:0000256" key="2">
    <source>
        <dbReference type="ARBA" id="ARBA00022448"/>
    </source>
</evidence>
<dbReference type="PROSITE" id="PS00221">
    <property type="entry name" value="MIP"/>
    <property type="match status" value="1"/>
</dbReference>
<keyword evidence="5 7" id="KW-0472">Membrane</keyword>
<evidence type="ECO:0000256" key="7">
    <source>
        <dbReference type="SAM" id="Phobius"/>
    </source>
</evidence>
<evidence type="ECO:0000256" key="1">
    <source>
        <dbReference type="ARBA" id="ARBA00004141"/>
    </source>
</evidence>
<comment type="caution">
    <text evidence="8">The sequence shown here is derived from an EMBL/GenBank/DDBJ whole genome shotgun (WGS) entry which is preliminary data.</text>
</comment>
<feature type="transmembrane region" description="Helical" evidence="7">
    <location>
        <begin position="182"/>
        <end position="203"/>
    </location>
</feature>
<evidence type="ECO:0000313" key="9">
    <source>
        <dbReference type="Proteomes" id="UP000237347"/>
    </source>
</evidence>
<sequence length="301" mass="31959">MGSMEVCGIKIFDFIFSQWKCAEINRSLSLTNEGHQANGSVALKKLNNIVAEILDKLDADSLVAIFAVAIFAVAIAHALAVAVMISAGHISGGHLNPAVTLGLLAGGHITVFRIDQLLASSAACYILHYITGGLTTPIHSLGSGVDYLQGVIWEIILTFSLLFTVYATIVDPKKGALDGLGPTLTGFVVGANILAGGVFSGASMNPARSFGPALVSWDWTDHWVYWVGPLTGGALAAETDVAIYLQVQATLQNFFLNTKVDLYLLQIDAKKLGDGLVYEVMDGANSYPHFYGPSRSFSPLP</sequence>
<dbReference type="SUPFAM" id="SSF81338">
    <property type="entry name" value="Aquaporin-like"/>
    <property type="match status" value="1"/>
</dbReference>
<keyword evidence="9" id="KW-1185">Reference proteome</keyword>
<evidence type="ECO:0000313" key="8">
    <source>
        <dbReference type="EMBL" id="KAK7838450.1"/>
    </source>
</evidence>
<comment type="similarity">
    <text evidence="6">Belongs to the MIP/aquaporin (TC 1.A.8) family.</text>
</comment>
<feature type="transmembrane region" description="Helical" evidence="7">
    <location>
        <begin position="62"/>
        <end position="87"/>
    </location>
</feature>
<dbReference type="Gene3D" id="1.20.1080.10">
    <property type="entry name" value="Glycerol uptake facilitator protein"/>
    <property type="match status" value="1"/>
</dbReference>
<dbReference type="Gene3D" id="3.20.170.20">
    <property type="entry name" value="Protein of unknown function DUF952"/>
    <property type="match status" value="1"/>
</dbReference>
<dbReference type="Proteomes" id="UP000237347">
    <property type="component" value="Unassembled WGS sequence"/>
</dbReference>
<name>A0AAW0KHU1_QUESU</name>
<dbReference type="InterPro" id="IPR000425">
    <property type="entry name" value="MIP"/>
</dbReference>
<dbReference type="InterPro" id="IPR009297">
    <property type="entry name" value="DUF952"/>
</dbReference>
<evidence type="ECO:0000256" key="5">
    <source>
        <dbReference type="ARBA" id="ARBA00023136"/>
    </source>
</evidence>
<accession>A0AAW0KHU1</accession>
<keyword evidence="2 6" id="KW-0813">Transport</keyword>
<comment type="subcellular location">
    <subcellularLocation>
        <location evidence="1">Membrane</location>
        <topology evidence="1">Multi-pass membrane protein</topology>
    </subcellularLocation>
</comment>
<keyword evidence="4 7" id="KW-1133">Transmembrane helix</keyword>
<evidence type="ECO:0000256" key="4">
    <source>
        <dbReference type="ARBA" id="ARBA00022989"/>
    </source>
</evidence>
<dbReference type="PANTHER" id="PTHR45665">
    <property type="entry name" value="AQUAPORIN-8"/>
    <property type="match status" value="1"/>
</dbReference>
<protein>
    <submittedName>
        <fullName evidence="8">Aquaporin tip4-1</fullName>
    </submittedName>
</protein>
<keyword evidence="3 6" id="KW-0812">Transmembrane</keyword>
<feature type="transmembrane region" description="Helical" evidence="7">
    <location>
        <begin position="151"/>
        <end position="170"/>
    </location>
</feature>
<dbReference type="GO" id="GO:0016020">
    <property type="term" value="C:membrane"/>
    <property type="evidence" value="ECO:0007669"/>
    <property type="project" value="UniProtKB-SubCell"/>
</dbReference>
<dbReference type="SUPFAM" id="SSF56399">
    <property type="entry name" value="ADP-ribosylation"/>
    <property type="match status" value="1"/>
</dbReference>
<feature type="transmembrane region" description="Helical" evidence="7">
    <location>
        <begin position="223"/>
        <end position="245"/>
    </location>
</feature>
<gene>
    <name evidence="8" type="primary">TIP4-1_0</name>
    <name evidence="8" type="ORF">CFP56_019622</name>
</gene>
<dbReference type="InterPro" id="IPR023271">
    <property type="entry name" value="Aquaporin-like"/>
</dbReference>